<dbReference type="Proteomes" id="UP001201262">
    <property type="component" value="Unassembled WGS sequence"/>
</dbReference>
<proteinExistence type="predicted"/>
<keyword evidence="3" id="KW-1185">Reference proteome</keyword>
<gene>
    <name evidence="2" type="ORF">BGW36DRAFT_367702</name>
</gene>
<dbReference type="InterPro" id="IPR011009">
    <property type="entry name" value="Kinase-like_dom_sf"/>
</dbReference>
<evidence type="ECO:0000259" key="1">
    <source>
        <dbReference type="Pfam" id="PF01636"/>
    </source>
</evidence>
<evidence type="ECO:0000313" key="3">
    <source>
        <dbReference type="Proteomes" id="UP001201262"/>
    </source>
</evidence>
<dbReference type="Gene3D" id="3.90.1200.10">
    <property type="match status" value="1"/>
</dbReference>
<dbReference type="Pfam" id="PF01636">
    <property type="entry name" value="APH"/>
    <property type="match status" value="1"/>
</dbReference>
<organism evidence="2 3">
    <name type="scientific">Talaromyces proteolyticus</name>
    <dbReference type="NCBI Taxonomy" id="1131652"/>
    <lineage>
        <taxon>Eukaryota</taxon>
        <taxon>Fungi</taxon>
        <taxon>Dikarya</taxon>
        <taxon>Ascomycota</taxon>
        <taxon>Pezizomycotina</taxon>
        <taxon>Eurotiomycetes</taxon>
        <taxon>Eurotiomycetidae</taxon>
        <taxon>Eurotiales</taxon>
        <taxon>Trichocomaceae</taxon>
        <taxon>Talaromyces</taxon>
        <taxon>Talaromyces sect. Bacilispori</taxon>
    </lineage>
</organism>
<evidence type="ECO:0000313" key="2">
    <source>
        <dbReference type="EMBL" id="KAH8705511.1"/>
    </source>
</evidence>
<comment type="caution">
    <text evidence="2">The sequence shown here is derived from an EMBL/GenBank/DDBJ whole genome shotgun (WGS) entry which is preliminary data.</text>
</comment>
<dbReference type="PANTHER" id="PTHR21310">
    <property type="entry name" value="AMINOGLYCOSIDE PHOSPHOTRANSFERASE-RELATED-RELATED"/>
    <property type="match status" value="1"/>
</dbReference>
<dbReference type="EMBL" id="JAJTJA010000001">
    <property type="protein sequence ID" value="KAH8705511.1"/>
    <property type="molecule type" value="Genomic_DNA"/>
</dbReference>
<reference evidence="2" key="1">
    <citation type="submission" date="2021-12" db="EMBL/GenBank/DDBJ databases">
        <title>Convergent genome expansion in fungi linked to evolution of root-endophyte symbiosis.</title>
        <authorList>
            <consortium name="DOE Joint Genome Institute"/>
            <person name="Ke Y.-H."/>
            <person name="Bonito G."/>
            <person name="Liao H.-L."/>
            <person name="Looney B."/>
            <person name="Rojas-Flechas A."/>
            <person name="Nash J."/>
            <person name="Hameed K."/>
            <person name="Schadt C."/>
            <person name="Martin F."/>
            <person name="Crous P.W."/>
            <person name="Miettinen O."/>
            <person name="Magnuson J.K."/>
            <person name="Labbe J."/>
            <person name="Jacobson D."/>
            <person name="Doktycz M.J."/>
            <person name="Veneault-Fourrey C."/>
            <person name="Kuo A."/>
            <person name="Mondo S."/>
            <person name="Calhoun S."/>
            <person name="Riley R."/>
            <person name="Ohm R."/>
            <person name="LaButti K."/>
            <person name="Andreopoulos B."/>
            <person name="Pangilinan J."/>
            <person name="Nolan M."/>
            <person name="Tritt A."/>
            <person name="Clum A."/>
            <person name="Lipzen A."/>
            <person name="Daum C."/>
            <person name="Barry K."/>
            <person name="Grigoriev I.V."/>
            <person name="Vilgalys R."/>
        </authorList>
    </citation>
    <scope>NUCLEOTIDE SEQUENCE</scope>
    <source>
        <strain evidence="2">PMI_201</strain>
    </source>
</reference>
<dbReference type="SUPFAM" id="SSF56112">
    <property type="entry name" value="Protein kinase-like (PK-like)"/>
    <property type="match status" value="1"/>
</dbReference>
<dbReference type="AlphaFoldDB" id="A0AAD4L5K7"/>
<dbReference type="GeneID" id="70245189"/>
<name>A0AAD4L5K7_9EURO</name>
<accession>A0AAD4L5K7</accession>
<sequence>MVSPVYMRKEWYGSTLPSNITVPLPTAAELVSLCKETNRHGYTIGAPYPPGTEPPVFWIKYGSSIAHDGLRSLESQVRVPAVYYGCQVAIPYKDDPDGWPAHRTYVVMEYVPGRTAAQRLQDAIDDDAMKDFIYAKIAFALSELHRIPVPQDSRPAAVNGGRIRHELFDDNQASLHYRNISELEQHLDLFLTMTKGQYHIENLAQEPMIFCYSDIWLDNFIIDDKGRITVVDFEDASILPSSFSKFILAGTRDKIDRDIRHMVVVPETEGVDNTSALIAIARPMMMGSGSFAKAGRKLLGHYTIDEDDIVDKVVTDAQGIPVYAFMEPLVPPDVPISASPPPFEQ</sequence>
<feature type="domain" description="Aminoglycoside phosphotransferase" evidence="1">
    <location>
        <begin position="73"/>
        <end position="238"/>
    </location>
</feature>
<dbReference type="InterPro" id="IPR002575">
    <property type="entry name" value="Aminoglycoside_PTrfase"/>
</dbReference>
<protein>
    <recommendedName>
        <fullName evidence="1">Aminoglycoside phosphotransferase domain-containing protein</fullName>
    </recommendedName>
</protein>
<dbReference type="RefSeq" id="XP_046078132.1">
    <property type="nucleotide sequence ID" value="XM_046214902.1"/>
</dbReference>
<dbReference type="InterPro" id="IPR051678">
    <property type="entry name" value="AGP_Transferase"/>
</dbReference>